<dbReference type="InterPro" id="IPR002562">
    <property type="entry name" value="3'-5'_exonuclease_dom"/>
</dbReference>
<accession>A0A6G0WVR3</accession>
<protein>
    <recommendedName>
        <fullName evidence="1">3'-5' exonuclease domain-containing protein</fullName>
    </recommendedName>
</protein>
<organism evidence="2 3">
    <name type="scientific">Aphanomyces euteiches</name>
    <dbReference type="NCBI Taxonomy" id="100861"/>
    <lineage>
        <taxon>Eukaryota</taxon>
        <taxon>Sar</taxon>
        <taxon>Stramenopiles</taxon>
        <taxon>Oomycota</taxon>
        <taxon>Saprolegniomycetes</taxon>
        <taxon>Saprolegniales</taxon>
        <taxon>Verrucalvaceae</taxon>
        <taxon>Aphanomyces</taxon>
    </lineage>
</organism>
<gene>
    <name evidence="2" type="ORF">Ae201684_011197</name>
</gene>
<evidence type="ECO:0000313" key="3">
    <source>
        <dbReference type="Proteomes" id="UP000481153"/>
    </source>
</evidence>
<evidence type="ECO:0000313" key="2">
    <source>
        <dbReference type="EMBL" id="KAF0731577.1"/>
    </source>
</evidence>
<dbReference type="SMART" id="SM00474">
    <property type="entry name" value="35EXOc"/>
    <property type="match status" value="1"/>
</dbReference>
<dbReference type="InterPro" id="IPR052408">
    <property type="entry name" value="Exonuclease_MUT-7-like"/>
</dbReference>
<dbReference type="GO" id="GO:0006139">
    <property type="term" value="P:nucleobase-containing compound metabolic process"/>
    <property type="evidence" value="ECO:0007669"/>
    <property type="project" value="InterPro"/>
</dbReference>
<dbReference type="EMBL" id="VJMJ01000141">
    <property type="protein sequence ID" value="KAF0731577.1"/>
    <property type="molecule type" value="Genomic_DNA"/>
</dbReference>
<reference evidence="2 3" key="1">
    <citation type="submission" date="2019-07" db="EMBL/GenBank/DDBJ databases">
        <title>Genomics analysis of Aphanomyces spp. identifies a new class of oomycete effector associated with host adaptation.</title>
        <authorList>
            <person name="Gaulin E."/>
        </authorList>
    </citation>
    <scope>NUCLEOTIDE SEQUENCE [LARGE SCALE GENOMIC DNA]</scope>
    <source>
        <strain evidence="2 3">ATCC 201684</strain>
    </source>
</reference>
<dbReference type="GO" id="GO:0008408">
    <property type="term" value="F:3'-5' exonuclease activity"/>
    <property type="evidence" value="ECO:0007669"/>
    <property type="project" value="InterPro"/>
</dbReference>
<dbReference type="InterPro" id="IPR012337">
    <property type="entry name" value="RNaseH-like_sf"/>
</dbReference>
<dbReference type="Proteomes" id="UP000481153">
    <property type="component" value="Unassembled WGS sequence"/>
</dbReference>
<dbReference type="AlphaFoldDB" id="A0A6G0WVR3"/>
<keyword evidence="3" id="KW-1185">Reference proteome</keyword>
<feature type="domain" description="3'-5' exonuclease" evidence="1">
    <location>
        <begin position="327"/>
        <end position="507"/>
    </location>
</feature>
<sequence>MAALAEVFRVNDVEKSCSRLEHLCSTRQFQVLQDELSHTMAVVPFPQVIRLFALCVHHDVKASKDVWMAYVGLVRLLLDTSALVDIAPDDLVPHDVLDVARPIFLDHLVRRPNLIHASIAWCRLYNIPSSDCIAGTMTLLNIDPHIAMDLANEFSLLSHLPSEPVMRKLLALNDLQNADRFVHGNVERQCELIHLMVALKCDNKLIKKRLTKFHLSPDDFPIYVQRQRRGTIRYLVRAQQFGDIPAAVGSDRQEMIYACDFVYEQCGHDNPVTRHLIHAVFDLGDRFPDVVPLPASSTFVLGDNKDDPPPLQGFLSLETFPAFVAPVVVVDSLASVQDCVTHLMASPTVGLDCEWRSVFDASATTNQSAALLQLASATHAYVIDVMTLTAASHDVATLFAPLFESTAVLKLGLDVRGDFRSLGVQRASPVLDLQTVEKAIRRVATPNEGAKTSLSDLSLQYLGLPMDKRVRMSNWERRPLTSAQLEYAALDAMALVYIFDAMKSFVAKDDAAGFQTHVHKWSYHVGKVANL</sequence>
<evidence type="ECO:0000259" key="1">
    <source>
        <dbReference type="SMART" id="SM00474"/>
    </source>
</evidence>
<comment type="caution">
    <text evidence="2">The sequence shown here is derived from an EMBL/GenBank/DDBJ whole genome shotgun (WGS) entry which is preliminary data.</text>
</comment>
<dbReference type="SUPFAM" id="SSF53098">
    <property type="entry name" value="Ribonuclease H-like"/>
    <property type="match status" value="1"/>
</dbReference>
<dbReference type="PANTHER" id="PTHR47765:SF2">
    <property type="entry name" value="EXONUCLEASE MUT-7 HOMOLOG"/>
    <property type="match status" value="1"/>
</dbReference>
<dbReference type="Gene3D" id="3.30.420.10">
    <property type="entry name" value="Ribonuclease H-like superfamily/Ribonuclease H"/>
    <property type="match status" value="1"/>
</dbReference>
<name>A0A6G0WVR3_9STRA</name>
<proteinExistence type="predicted"/>
<dbReference type="PANTHER" id="PTHR47765">
    <property type="entry name" value="3'-5' EXONUCLEASE DOMAIN-CONTAINING PROTEIN"/>
    <property type="match status" value="1"/>
</dbReference>
<dbReference type="Pfam" id="PF01612">
    <property type="entry name" value="DNA_pol_A_exo1"/>
    <property type="match status" value="1"/>
</dbReference>
<dbReference type="InterPro" id="IPR036397">
    <property type="entry name" value="RNaseH_sf"/>
</dbReference>
<dbReference type="VEuPathDB" id="FungiDB:AeMF1_002653"/>
<dbReference type="GO" id="GO:0003676">
    <property type="term" value="F:nucleic acid binding"/>
    <property type="evidence" value="ECO:0007669"/>
    <property type="project" value="InterPro"/>
</dbReference>